<evidence type="ECO:0000313" key="2">
    <source>
        <dbReference type="Proteomes" id="UP000179344"/>
    </source>
</evidence>
<accession>A0A1F6TIV0</accession>
<dbReference type="InterPro" id="IPR002825">
    <property type="entry name" value="Pept_S49_ser-pept_pro"/>
</dbReference>
<sequence>MTVSDIFWLFFIFIMLQPLLRQKLLELARVRQIRRIEGKRGGRVITLIHRQVSMAFLGIPFMRFIDINDSEEVIRAIHLTDKQTPIDLIVHAPGGLALAALQIAHAIRAHPAKVTVHVPHYAMSGATLIALAADEIVMDEHAVLGPVDPQVGPYPAASVLAAVGRKSVDELDDQTLILADIAEKAIAQTKGAVKTLLLDHMPAADAERTAHTLTTGTWTHDHPLTPEIAQMLGLPVVKGLDPDIYELMRLFPQPVRQQPAVEYLPARRAPAAGAGQRNI</sequence>
<gene>
    <name evidence="1" type="ORF">A2V92_05605</name>
</gene>
<evidence type="ECO:0000313" key="1">
    <source>
        <dbReference type="EMBL" id="OGI45043.1"/>
    </source>
</evidence>
<dbReference type="Gene3D" id="3.90.226.10">
    <property type="entry name" value="2-enoyl-CoA Hydratase, Chain A, domain 1"/>
    <property type="match status" value="1"/>
</dbReference>
<organism evidence="1 2">
    <name type="scientific">Candidatus Muproteobacteria bacterium RBG_16_65_31</name>
    <dbReference type="NCBI Taxonomy" id="1817759"/>
    <lineage>
        <taxon>Bacteria</taxon>
        <taxon>Pseudomonadati</taxon>
        <taxon>Pseudomonadota</taxon>
        <taxon>Candidatus Muproteobacteria</taxon>
    </lineage>
</organism>
<comment type="caution">
    <text evidence="1">The sequence shown here is derived from an EMBL/GenBank/DDBJ whole genome shotgun (WGS) entry which is preliminary data.</text>
</comment>
<dbReference type="NCBIfam" id="NF047768">
    <property type="entry name" value="Clp_like_SDH"/>
    <property type="match status" value="1"/>
</dbReference>
<protein>
    <recommendedName>
        <fullName evidence="3">Serine protease</fullName>
    </recommendedName>
</protein>
<evidence type="ECO:0008006" key="3">
    <source>
        <dbReference type="Google" id="ProtNLM"/>
    </source>
</evidence>
<dbReference type="PANTHER" id="PTHR35984:SF1">
    <property type="entry name" value="PERIPLASMIC SERINE PROTEASE"/>
    <property type="match status" value="1"/>
</dbReference>
<dbReference type="AlphaFoldDB" id="A0A1F6TIV0"/>
<dbReference type="Proteomes" id="UP000179344">
    <property type="component" value="Unassembled WGS sequence"/>
</dbReference>
<name>A0A1F6TIV0_9PROT</name>
<dbReference type="EMBL" id="MFST01000023">
    <property type="protein sequence ID" value="OGI45043.1"/>
    <property type="molecule type" value="Genomic_DNA"/>
</dbReference>
<reference evidence="1 2" key="1">
    <citation type="journal article" date="2016" name="Nat. Commun.">
        <title>Thousands of microbial genomes shed light on interconnected biogeochemical processes in an aquifer system.</title>
        <authorList>
            <person name="Anantharaman K."/>
            <person name="Brown C.T."/>
            <person name="Hug L.A."/>
            <person name="Sharon I."/>
            <person name="Castelle C.J."/>
            <person name="Probst A.J."/>
            <person name="Thomas B.C."/>
            <person name="Singh A."/>
            <person name="Wilkins M.J."/>
            <person name="Karaoz U."/>
            <person name="Brodie E.L."/>
            <person name="Williams K.H."/>
            <person name="Hubbard S.S."/>
            <person name="Banfield J.F."/>
        </authorList>
    </citation>
    <scope>NUCLEOTIDE SEQUENCE [LARGE SCALE GENOMIC DNA]</scope>
</reference>
<proteinExistence type="predicted"/>
<dbReference type="InterPro" id="IPR029045">
    <property type="entry name" value="ClpP/crotonase-like_dom_sf"/>
</dbReference>
<dbReference type="PANTHER" id="PTHR35984">
    <property type="entry name" value="PERIPLASMIC SERINE PROTEASE"/>
    <property type="match status" value="1"/>
</dbReference>
<dbReference type="Pfam" id="PF01972">
    <property type="entry name" value="SDH_protease"/>
    <property type="match status" value="1"/>
</dbReference>
<dbReference type="SUPFAM" id="SSF52096">
    <property type="entry name" value="ClpP/crotonase"/>
    <property type="match status" value="1"/>
</dbReference>
<dbReference type="GO" id="GO:0016020">
    <property type="term" value="C:membrane"/>
    <property type="evidence" value="ECO:0007669"/>
    <property type="project" value="InterPro"/>
</dbReference>